<dbReference type="InterPro" id="IPR040919">
    <property type="entry name" value="Asparaginase_C"/>
</dbReference>
<dbReference type="PANTHER" id="PTHR11707">
    <property type="entry name" value="L-ASPARAGINASE"/>
    <property type="match status" value="1"/>
</dbReference>
<evidence type="ECO:0000259" key="8">
    <source>
        <dbReference type="Pfam" id="PF00710"/>
    </source>
</evidence>
<comment type="catalytic activity">
    <reaction evidence="3">
        <text>L-asparagine + H2O = L-aspartate + NH4(+)</text>
        <dbReference type="Rhea" id="RHEA:21016"/>
        <dbReference type="ChEBI" id="CHEBI:15377"/>
        <dbReference type="ChEBI" id="CHEBI:28938"/>
        <dbReference type="ChEBI" id="CHEBI:29991"/>
        <dbReference type="ChEBI" id="CHEBI:58048"/>
        <dbReference type="EC" id="3.5.1.1"/>
    </reaction>
</comment>
<dbReference type="Pfam" id="PF00710">
    <property type="entry name" value="Asparaginase"/>
    <property type="match status" value="1"/>
</dbReference>
<dbReference type="PANTHER" id="PTHR11707:SF28">
    <property type="entry name" value="60 KDA LYSOPHOSPHOLIPASE"/>
    <property type="match status" value="1"/>
</dbReference>
<feature type="binding site" evidence="5">
    <location>
        <begin position="85"/>
        <end position="86"/>
    </location>
    <ligand>
        <name>substrate</name>
    </ligand>
</feature>
<dbReference type="SMART" id="SM00870">
    <property type="entry name" value="Asparaginase"/>
    <property type="match status" value="1"/>
</dbReference>
<protein>
    <recommendedName>
        <fullName evidence="2">asparaginase</fullName>
        <ecNumber evidence="2">3.5.1.1</ecNumber>
    </recommendedName>
</protein>
<dbReference type="GeneID" id="93209998"/>
<dbReference type="InterPro" id="IPR037152">
    <property type="entry name" value="L-asparaginase_N_sf"/>
</dbReference>
<dbReference type="PROSITE" id="PS51732">
    <property type="entry name" value="ASN_GLN_ASE_3"/>
    <property type="match status" value="1"/>
</dbReference>
<comment type="caution">
    <text evidence="10">The sequence shown here is derived from an EMBL/GenBank/DDBJ whole genome shotgun (WGS) entry which is preliminary data.</text>
</comment>
<evidence type="ECO:0000313" key="10">
    <source>
        <dbReference type="EMBL" id="EGF22681.1"/>
    </source>
</evidence>
<evidence type="ECO:0000256" key="1">
    <source>
        <dbReference type="ARBA" id="ARBA00010518"/>
    </source>
</evidence>
<feature type="domain" description="L-asparaginase N-terminal" evidence="8">
    <location>
        <begin position="3"/>
        <end position="182"/>
    </location>
</feature>
<dbReference type="InterPro" id="IPR020827">
    <property type="entry name" value="Asparaginase/glutaminase_AS1"/>
</dbReference>
<dbReference type="InterPro" id="IPR027474">
    <property type="entry name" value="L-asparaginase_N"/>
</dbReference>
<evidence type="ECO:0000256" key="7">
    <source>
        <dbReference type="PROSITE-ProRule" id="PRU10100"/>
    </source>
</evidence>
<dbReference type="AlphaFoldDB" id="F1T6V2"/>
<evidence type="ECO:0000256" key="3">
    <source>
        <dbReference type="ARBA" id="ARBA00049366"/>
    </source>
</evidence>
<feature type="active site" evidence="7">
    <location>
        <position position="85"/>
    </location>
</feature>
<dbReference type="Pfam" id="PF17763">
    <property type="entry name" value="Asparaginase_C"/>
    <property type="match status" value="1"/>
</dbReference>
<accession>F1T6V2</accession>
<dbReference type="PIRSF" id="PIRSF500176">
    <property type="entry name" value="L_ASNase"/>
    <property type="match status" value="1"/>
</dbReference>
<feature type="active site" description="O-isoaspartyl threonine intermediate" evidence="4">
    <location>
        <position position="12"/>
    </location>
</feature>
<reference evidence="10 11" key="1">
    <citation type="submission" date="2011-02" db="EMBL/GenBank/DDBJ databases">
        <authorList>
            <person name="Muzny D."/>
            <person name="Qin X."/>
            <person name="Buhay C."/>
            <person name="Dugan-Rocha S."/>
            <person name="Ding Y."/>
            <person name="Chen G."/>
            <person name="Hawes A."/>
            <person name="Holder M."/>
            <person name="Jhangiani S."/>
            <person name="Johnson A."/>
            <person name="Khan Z."/>
            <person name="Li Z."/>
            <person name="Liu W."/>
            <person name="Liu X."/>
            <person name="Perez L."/>
            <person name="Shen H."/>
            <person name="Wang Q."/>
            <person name="Watt J."/>
            <person name="Xi L."/>
            <person name="Xin Y."/>
            <person name="Zhou J."/>
            <person name="Deng J."/>
            <person name="Jiang H."/>
            <person name="Liu Y."/>
            <person name="Qu J."/>
            <person name="Song X.-Z."/>
            <person name="Zhang L."/>
            <person name="Villasana D."/>
            <person name="Johnson A."/>
            <person name="Liu J."/>
            <person name="Liyanage D."/>
            <person name="Lorensuhewa L."/>
            <person name="Robinson T."/>
            <person name="Song A."/>
            <person name="Song B.-B."/>
            <person name="Dinh H."/>
            <person name="Thornton R."/>
            <person name="Coyle M."/>
            <person name="Francisco L."/>
            <person name="Jackson L."/>
            <person name="Javaid M."/>
            <person name="Korchina V."/>
            <person name="Kovar C."/>
            <person name="Mata R."/>
            <person name="Mathew T."/>
            <person name="Ngo R."/>
            <person name="Nguyen L."/>
            <person name="Nguyen N."/>
            <person name="Okwuonu G."/>
            <person name="Ongeri F."/>
            <person name="Pham C."/>
            <person name="Simmons D."/>
            <person name="Wilczek-Boney K."/>
            <person name="Hale W."/>
            <person name="Jakkamsetti A."/>
            <person name="Pham P."/>
            <person name="Ruth R."/>
            <person name="San Lucas F."/>
            <person name="Warren J."/>
            <person name="Zhang J."/>
            <person name="Zhao Z."/>
            <person name="Zhou C."/>
            <person name="Zhu D."/>
            <person name="Lee S."/>
            <person name="Bess C."/>
            <person name="Blankenburg K."/>
            <person name="Forbes L."/>
            <person name="Fu Q."/>
            <person name="Gubbala S."/>
            <person name="Hirani K."/>
            <person name="Jayaseelan J.C."/>
            <person name="Lara F."/>
            <person name="Munidasa M."/>
            <person name="Palculict T."/>
            <person name="Patil S."/>
            <person name="Pu L.-L."/>
            <person name="Saada N."/>
            <person name="Tang L."/>
            <person name="Weissenberger G."/>
            <person name="Zhu Y."/>
            <person name="Hemphill L."/>
            <person name="Shang Y."/>
            <person name="Youmans B."/>
            <person name="Ayvaz T."/>
            <person name="Ross M."/>
            <person name="Santibanez J."/>
            <person name="Aqrawi P."/>
            <person name="Gross S."/>
            <person name="Joshi V."/>
            <person name="Fowler G."/>
            <person name="Nazareth L."/>
            <person name="Reid J."/>
            <person name="Worley K."/>
            <person name="Petrosino J."/>
            <person name="Highlander S."/>
            <person name="Gibbs R."/>
        </authorList>
    </citation>
    <scope>NUCLEOTIDE SEQUENCE [LARGE SCALE GENOMIC DNA]</scope>
    <source>
        <strain evidence="10 11">DSM 15829</strain>
    </source>
</reference>
<evidence type="ECO:0000256" key="2">
    <source>
        <dbReference type="ARBA" id="ARBA00012920"/>
    </source>
</evidence>
<dbReference type="PRINTS" id="PR00139">
    <property type="entry name" value="ASNGLNASE"/>
</dbReference>
<dbReference type="Proteomes" id="UP000005947">
    <property type="component" value="Unassembled WGS sequence"/>
</dbReference>
<dbReference type="EC" id="3.5.1.1" evidence="2"/>
<dbReference type="SFLD" id="SFLDS00057">
    <property type="entry name" value="Glutaminase/Asparaginase"/>
    <property type="match status" value="1"/>
</dbReference>
<evidence type="ECO:0000256" key="4">
    <source>
        <dbReference type="PIRSR" id="PIRSR001220-1"/>
    </source>
</evidence>
<dbReference type="FunFam" id="3.40.50.1170:FF:000001">
    <property type="entry name" value="L-asparaginase 2"/>
    <property type="match status" value="1"/>
</dbReference>
<dbReference type="eggNOG" id="COG0252">
    <property type="taxonomic scope" value="Bacteria"/>
</dbReference>
<dbReference type="EMBL" id="ACGK02000005">
    <property type="protein sequence ID" value="EGF22681.1"/>
    <property type="molecule type" value="Genomic_DNA"/>
</dbReference>
<dbReference type="InterPro" id="IPR041725">
    <property type="entry name" value="L-asparaginase_I"/>
</dbReference>
<feature type="active site" evidence="6">
    <location>
        <position position="12"/>
    </location>
</feature>
<dbReference type="InterPro" id="IPR036152">
    <property type="entry name" value="Asp/glu_Ase-like_sf"/>
</dbReference>
<feature type="domain" description="Asparaginase/glutaminase C-terminal" evidence="9">
    <location>
        <begin position="237"/>
        <end position="354"/>
    </location>
</feature>
<name>F1T6V2_9ACTN</name>
<dbReference type="CDD" id="cd08963">
    <property type="entry name" value="L-asparaginase_I"/>
    <property type="match status" value="1"/>
</dbReference>
<dbReference type="RefSeq" id="WP_006303398.1">
    <property type="nucleotide sequence ID" value="NZ_ACGK02000005.1"/>
</dbReference>
<gene>
    <name evidence="10" type="ORF">HMPREF0091_11188</name>
</gene>
<organism evidence="10 11">
    <name type="scientific">Fannyhessea vaginae DSM 15829</name>
    <dbReference type="NCBI Taxonomy" id="525256"/>
    <lineage>
        <taxon>Bacteria</taxon>
        <taxon>Bacillati</taxon>
        <taxon>Actinomycetota</taxon>
        <taxon>Coriobacteriia</taxon>
        <taxon>Coriobacteriales</taxon>
        <taxon>Atopobiaceae</taxon>
        <taxon>Fannyhessea</taxon>
    </lineage>
</organism>
<dbReference type="InterPro" id="IPR027475">
    <property type="entry name" value="Asparaginase/glutaminase_AS2"/>
</dbReference>
<sequence length="365" mass="40519">MKHILLIATGGTIASQPMAEGLTPTLSGEELARYVPQLKDICTFKTTQLMNIDSTNMLPKHWLQIARCIKDAYDDFDAFIVLHGTDTMAYTAAALSYLIQNSPKPIVLTGSQQPMTGAFTDAKLNLYQAALFACDDNSYDVNVVFGGSVMCGTRAYKQKTMSYNAFTSINYPLIAMIRANKIVRHGCFDQKPQEHRSALQSGLSIPHAPMASECNNHKTAQESEHSYVRFYERLNNRVMCLRLTPGLKPNIFDALTKDYDALILETFGIGGIPNSAQHNFACALQRWIQQGKTLVLTTQVAEEGLDLGVYEVGQAFAHNEGVLRGADMTTEALLAKTMWVLGQAHTQGEIKRLFYTPINHDRVQE</sequence>
<dbReference type="Gene3D" id="3.40.50.40">
    <property type="match status" value="1"/>
</dbReference>
<keyword evidence="10" id="KW-0378">Hydrolase</keyword>
<evidence type="ECO:0000256" key="6">
    <source>
        <dbReference type="PROSITE-ProRule" id="PRU10099"/>
    </source>
</evidence>
<dbReference type="PIRSF" id="PIRSF001220">
    <property type="entry name" value="L-ASNase_gatD"/>
    <property type="match status" value="1"/>
</dbReference>
<dbReference type="SUPFAM" id="SSF53774">
    <property type="entry name" value="Glutaminase/Asparaginase"/>
    <property type="match status" value="1"/>
</dbReference>
<dbReference type="GO" id="GO:0004067">
    <property type="term" value="F:asparaginase activity"/>
    <property type="evidence" value="ECO:0007669"/>
    <property type="project" value="UniProtKB-UniRule"/>
</dbReference>
<dbReference type="PROSITE" id="PS00144">
    <property type="entry name" value="ASN_GLN_ASE_1"/>
    <property type="match status" value="1"/>
</dbReference>
<dbReference type="InterPro" id="IPR006034">
    <property type="entry name" value="Asparaginase/glutaminase-like"/>
</dbReference>
<dbReference type="GO" id="GO:0006520">
    <property type="term" value="P:amino acid metabolic process"/>
    <property type="evidence" value="ECO:0007669"/>
    <property type="project" value="InterPro"/>
</dbReference>
<feature type="binding site" evidence="5">
    <location>
        <position position="54"/>
    </location>
    <ligand>
        <name>substrate</name>
    </ligand>
</feature>
<evidence type="ECO:0000256" key="5">
    <source>
        <dbReference type="PIRSR" id="PIRSR001220-2"/>
    </source>
</evidence>
<dbReference type="Gene3D" id="3.40.50.1170">
    <property type="entry name" value="L-asparaginase, N-terminal domain"/>
    <property type="match status" value="1"/>
</dbReference>
<dbReference type="InterPro" id="IPR027473">
    <property type="entry name" value="L-asparaginase_C"/>
</dbReference>
<keyword evidence="11" id="KW-1185">Reference proteome</keyword>
<proteinExistence type="inferred from homology"/>
<comment type="similarity">
    <text evidence="1">Belongs to the asparaginase 1 family.</text>
</comment>
<evidence type="ECO:0000259" key="9">
    <source>
        <dbReference type="Pfam" id="PF17763"/>
    </source>
</evidence>
<dbReference type="PROSITE" id="PS00917">
    <property type="entry name" value="ASN_GLN_ASE_2"/>
    <property type="match status" value="1"/>
</dbReference>
<evidence type="ECO:0000313" key="11">
    <source>
        <dbReference type="Proteomes" id="UP000005947"/>
    </source>
</evidence>
<dbReference type="OrthoDB" id="9788068at2"/>